<comment type="similarity">
    <text evidence="2 7">Belongs to the NSE4 family.</text>
</comment>
<feature type="compositionally biased region" description="Basic and acidic residues" evidence="8">
    <location>
        <begin position="101"/>
        <end position="113"/>
    </location>
</feature>
<evidence type="ECO:0000259" key="9">
    <source>
        <dbReference type="Pfam" id="PF08743"/>
    </source>
</evidence>
<evidence type="ECO:0000256" key="2">
    <source>
        <dbReference type="ARBA" id="ARBA00008997"/>
    </source>
</evidence>
<dbReference type="Pfam" id="PF15412">
    <property type="entry name" value="Nse4-Nse3_bdg"/>
    <property type="match status" value="1"/>
</dbReference>
<evidence type="ECO:0000256" key="3">
    <source>
        <dbReference type="ARBA" id="ARBA00022763"/>
    </source>
</evidence>
<evidence type="ECO:0000259" key="10">
    <source>
        <dbReference type="Pfam" id="PF15412"/>
    </source>
</evidence>
<keyword evidence="4 7" id="KW-0233">DNA recombination</keyword>
<dbReference type="PANTHER" id="PTHR16140">
    <property type="entry name" value="NON-STRUCTURAL MAINTENANCE OF CHROMOSOMES ELEMENT 4"/>
    <property type="match status" value="1"/>
</dbReference>
<organism evidence="11 12">
    <name type="scientific">Ampelomyces quisqualis</name>
    <name type="common">Powdery mildew agent</name>
    <dbReference type="NCBI Taxonomy" id="50730"/>
    <lineage>
        <taxon>Eukaryota</taxon>
        <taxon>Fungi</taxon>
        <taxon>Dikarya</taxon>
        <taxon>Ascomycota</taxon>
        <taxon>Pezizomycotina</taxon>
        <taxon>Dothideomycetes</taxon>
        <taxon>Pleosporomycetidae</taxon>
        <taxon>Pleosporales</taxon>
        <taxon>Pleosporineae</taxon>
        <taxon>Phaeosphaeriaceae</taxon>
        <taxon>Ampelomyces</taxon>
    </lineage>
</organism>
<evidence type="ECO:0000256" key="7">
    <source>
        <dbReference type="RuleBase" id="RU365071"/>
    </source>
</evidence>
<comment type="function">
    <text evidence="7">Component of the SMC5-SMC6 complex, that promotes sister chromatid alignment after DNA damage and facilitates double-stranded DNA breaks (DSBs) repair via homologous recombination between sister chromatids.</text>
</comment>
<feature type="compositionally biased region" description="Low complexity" evidence="8">
    <location>
        <begin position="39"/>
        <end position="53"/>
    </location>
</feature>
<evidence type="ECO:0000256" key="5">
    <source>
        <dbReference type="ARBA" id="ARBA00023204"/>
    </source>
</evidence>
<dbReference type="OrthoDB" id="361242at2759"/>
<dbReference type="InterPro" id="IPR027786">
    <property type="entry name" value="Nse4/EID"/>
</dbReference>
<comment type="subcellular location">
    <subcellularLocation>
        <location evidence="1 7">Nucleus</location>
    </subcellularLocation>
</comment>
<dbReference type="PANTHER" id="PTHR16140:SF0">
    <property type="entry name" value="NON-STRUCTURAL MAINTENANCE OF CHROMOSOMES ELEMENT 4"/>
    <property type="match status" value="1"/>
</dbReference>
<dbReference type="Pfam" id="PF08743">
    <property type="entry name" value="Nse4_C"/>
    <property type="match status" value="1"/>
</dbReference>
<evidence type="ECO:0000313" key="11">
    <source>
        <dbReference type="EMBL" id="KAF1917518.1"/>
    </source>
</evidence>
<dbReference type="InterPro" id="IPR029225">
    <property type="entry name" value="Nse4_Nse3-bd"/>
</dbReference>
<accession>A0A6A5QRL3</accession>
<dbReference type="GO" id="GO:0006281">
    <property type="term" value="P:DNA repair"/>
    <property type="evidence" value="ECO:0007669"/>
    <property type="project" value="UniProtKB-UniRule"/>
</dbReference>
<proteinExistence type="inferred from homology"/>
<dbReference type="GO" id="GO:0030915">
    <property type="term" value="C:Smc5-Smc6 complex"/>
    <property type="evidence" value="ECO:0007669"/>
    <property type="project" value="UniProtKB-UniRule"/>
</dbReference>
<dbReference type="EMBL" id="ML979134">
    <property type="protein sequence ID" value="KAF1917518.1"/>
    <property type="molecule type" value="Genomic_DNA"/>
</dbReference>
<evidence type="ECO:0000256" key="6">
    <source>
        <dbReference type="ARBA" id="ARBA00023242"/>
    </source>
</evidence>
<feature type="compositionally biased region" description="Polar residues" evidence="8">
    <location>
        <begin position="1"/>
        <end position="21"/>
    </location>
</feature>
<evidence type="ECO:0000256" key="4">
    <source>
        <dbReference type="ARBA" id="ARBA00023172"/>
    </source>
</evidence>
<comment type="subunit">
    <text evidence="7">Component of the SMC5-SMC6 complex.</text>
</comment>
<dbReference type="InterPro" id="IPR014854">
    <property type="entry name" value="Nse4_C"/>
</dbReference>
<evidence type="ECO:0000256" key="8">
    <source>
        <dbReference type="SAM" id="MobiDB-lite"/>
    </source>
</evidence>
<keyword evidence="5 7" id="KW-0234">DNA repair</keyword>
<keyword evidence="3 7" id="KW-0227">DNA damage</keyword>
<reference evidence="11" key="1">
    <citation type="journal article" date="2020" name="Stud. Mycol.">
        <title>101 Dothideomycetes genomes: a test case for predicting lifestyles and emergence of pathogens.</title>
        <authorList>
            <person name="Haridas S."/>
            <person name="Albert R."/>
            <person name="Binder M."/>
            <person name="Bloem J."/>
            <person name="Labutti K."/>
            <person name="Salamov A."/>
            <person name="Andreopoulos B."/>
            <person name="Baker S."/>
            <person name="Barry K."/>
            <person name="Bills G."/>
            <person name="Bluhm B."/>
            <person name="Cannon C."/>
            <person name="Castanera R."/>
            <person name="Culley D."/>
            <person name="Daum C."/>
            <person name="Ezra D."/>
            <person name="Gonzalez J."/>
            <person name="Henrissat B."/>
            <person name="Kuo A."/>
            <person name="Liang C."/>
            <person name="Lipzen A."/>
            <person name="Lutzoni F."/>
            <person name="Magnuson J."/>
            <person name="Mondo S."/>
            <person name="Nolan M."/>
            <person name="Ohm R."/>
            <person name="Pangilinan J."/>
            <person name="Park H.-J."/>
            <person name="Ramirez L."/>
            <person name="Alfaro M."/>
            <person name="Sun H."/>
            <person name="Tritt A."/>
            <person name="Yoshinaga Y."/>
            <person name="Zwiers L.-H."/>
            <person name="Turgeon B."/>
            <person name="Goodwin S."/>
            <person name="Spatafora J."/>
            <person name="Crous P."/>
            <person name="Grigoriev I."/>
        </authorList>
    </citation>
    <scope>NUCLEOTIDE SEQUENCE</scope>
    <source>
        <strain evidence="11">HMLAC05119</strain>
    </source>
</reference>
<feature type="region of interest" description="Disordered" evidence="8">
    <location>
        <begin position="317"/>
        <end position="352"/>
    </location>
</feature>
<name>A0A6A5QRL3_AMPQU</name>
<feature type="domain" description="Nse4/EID protein Nse3/MAGE-binding" evidence="10">
    <location>
        <begin position="213"/>
        <end position="264"/>
    </location>
</feature>
<dbReference type="GO" id="GO:0005634">
    <property type="term" value="C:nucleus"/>
    <property type="evidence" value="ECO:0007669"/>
    <property type="project" value="UniProtKB-SubCell"/>
</dbReference>
<gene>
    <name evidence="11" type="ORF">BDU57DRAFT_471276</name>
</gene>
<feature type="compositionally biased region" description="Basic and acidic residues" evidence="8">
    <location>
        <begin position="55"/>
        <end position="66"/>
    </location>
</feature>
<feature type="region of interest" description="Disordered" evidence="8">
    <location>
        <begin position="1"/>
        <end position="161"/>
    </location>
</feature>
<dbReference type="Proteomes" id="UP000800096">
    <property type="component" value="Unassembled WGS sequence"/>
</dbReference>
<dbReference type="GO" id="GO:0006310">
    <property type="term" value="P:DNA recombination"/>
    <property type="evidence" value="ECO:0007669"/>
    <property type="project" value="UniProtKB-UniRule"/>
</dbReference>
<feature type="compositionally biased region" description="Acidic residues" evidence="8">
    <location>
        <begin position="114"/>
        <end position="130"/>
    </location>
</feature>
<protein>
    <recommendedName>
        <fullName evidence="7">Non-structural maintenance of chromosomes element 4</fullName>
    </recommendedName>
</protein>
<feature type="domain" description="Non-structural maintenance of chromosome element 4 C-terminal" evidence="9">
    <location>
        <begin position="414"/>
        <end position="501"/>
    </location>
</feature>
<dbReference type="AlphaFoldDB" id="A0A6A5QRL3"/>
<keyword evidence="12" id="KW-1185">Reference proteome</keyword>
<sequence length="519" mass="57422">MARLNTHPSATPQPTRSSTVDSLYRDPSVAPRSTSNARASSYSVLSPSASVTSNKENDEPNTRENTPRPAKRGLRGASARMPTPDSGSTPPANGNKRRRTDRYSLGHVGIHEDAPDDDDDDGLTGDDGVEDTQVAPVTPAQPGDEEQGYSRFYDPNQDPEKRRQLRLTLRDHQRMVDENRDEMVKHNELLMNALRKQDSIFGKVRQTADAAIDSRFLVNASELAGKKLNSSLQGNAGVGIDLDQFVSKCIFFMKSGGHVAEDEDAPAVPVPEDDEDEAGDDGLDWALLGRRAAFPSNRRPPTMSFLLGPLSVQKRVRATQRRAPSQRQPVGPATRPQEIREGDIQPSENGNLSSLVKGINRRLRNHIESAQDLLSAEMDIPEDEERTEAELMAEAAPALRRHRAALAPSEELAVSLFDFAINPRDFGQTVENLFYISFLVREGNAKIMKDEDGLPLLMPAQAHEVAEQRENNVQKHQAVLSIDYTTWKMFIQAFDITEPLIPHREQEEANVAPGGWYAG</sequence>
<evidence type="ECO:0000313" key="12">
    <source>
        <dbReference type="Proteomes" id="UP000800096"/>
    </source>
</evidence>
<evidence type="ECO:0000256" key="1">
    <source>
        <dbReference type="ARBA" id="ARBA00004123"/>
    </source>
</evidence>
<keyword evidence="6 7" id="KW-0539">Nucleus</keyword>